<organism evidence="1 2">
    <name type="scientific">Clunio marinus</name>
    <dbReference type="NCBI Taxonomy" id="568069"/>
    <lineage>
        <taxon>Eukaryota</taxon>
        <taxon>Metazoa</taxon>
        <taxon>Ecdysozoa</taxon>
        <taxon>Arthropoda</taxon>
        <taxon>Hexapoda</taxon>
        <taxon>Insecta</taxon>
        <taxon>Pterygota</taxon>
        <taxon>Neoptera</taxon>
        <taxon>Endopterygota</taxon>
        <taxon>Diptera</taxon>
        <taxon>Nematocera</taxon>
        <taxon>Chironomoidea</taxon>
        <taxon>Chironomidae</taxon>
        <taxon>Clunio</taxon>
    </lineage>
</organism>
<evidence type="ECO:0000313" key="1">
    <source>
        <dbReference type="EMBL" id="CRK94540.1"/>
    </source>
</evidence>
<sequence length="106" mass="12400">MCGKQQKHKNKLAIQNTKIHSTEKYQSGKNRVTAMEKRKNGSKKKQAVLLRSLDNVFLFCFVLNQKKNIKISACSEYFWVKEPAERVADCLRRALADFDQKMKMIF</sequence>
<gene>
    <name evidence="1" type="ORF">CLUMA_CG008043</name>
</gene>
<accession>A0A1J1I4M2</accession>
<evidence type="ECO:0000313" key="2">
    <source>
        <dbReference type="Proteomes" id="UP000183832"/>
    </source>
</evidence>
<reference evidence="1 2" key="1">
    <citation type="submission" date="2015-04" db="EMBL/GenBank/DDBJ databases">
        <authorList>
            <person name="Syromyatnikov M.Y."/>
            <person name="Popov V.N."/>
        </authorList>
    </citation>
    <scope>NUCLEOTIDE SEQUENCE [LARGE SCALE GENOMIC DNA]</scope>
</reference>
<name>A0A1J1I4M2_9DIPT</name>
<dbReference type="EMBL" id="CVRI01000039">
    <property type="protein sequence ID" value="CRK94540.1"/>
    <property type="molecule type" value="Genomic_DNA"/>
</dbReference>
<dbReference type="AlphaFoldDB" id="A0A1J1I4M2"/>
<keyword evidence="2" id="KW-1185">Reference proteome</keyword>
<proteinExistence type="predicted"/>
<protein>
    <submittedName>
        <fullName evidence="1">CLUMA_CG008043, isoform A</fullName>
    </submittedName>
</protein>
<dbReference type="Proteomes" id="UP000183832">
    <property type="component" value="Unassembled WGS sequence"/>
</dbReference>